<accession>A0A914VNZ8</accession>
<reference evidence="3" key="1">
    <citation type="submission" date="2022-11" db="UniProtKB">
        <authorList>
            <consortium name="WormBaseParasite"/>
        </authorList>
    </citation>
    <scope>IDENTIFICATION</scope>
</reference>
<evidence type="ECO:0000313" key="2">
    <source>
        <dbReference type="Proteomes" id="UP000887566"/>
    </source>
</evidence>
<name>A0A914VNZ8_9BILA</name>
<proteinExistence type="predicted"/>
<protein>
    <submittedName>
        <fullName evidence="3">Uncharacterized protein</fullName>
    </submittedName>
</protein>
<keyword evidence="2" id="KW-1185">Reference proteome</keyword>
<dbReference type="Proteomes" id="UP000887566">
    <property type="component" value="Unplaced"/>
</dbReference>
<feature type="compositionally biased region" description="Polar residues" evidence="1">
    <location>
        <begin position="20"/>
        <end position="31"/>
    </location>
</feature>
<sequence>MFPGKGSLRKALYSKRRQSEPVNDGSSLTVR</sequence>
<feature type="region of interest" description="Disordered" evidence="1">
    <location>
        <begin position="1"/>
        <end position="31"/>
    </location>
</feature>
<organism evidence="2 3">
    <name type="scientific">Plectus sambesii</name>
    <dbReference type="NCBI Taxonomy" id="2011161"/>
    <lineage>
        <taxon>Eukaryota</taxon>
        <taxon>Metazoa</taxon>
        <taxon>Ecdysozoa</taxon>
        <taxon>Nematoda</taxon>
        <taxon>Chromadorea</taxon>
        <taxon>Plectida</taxon>
        <taxon>Plectina</taxon>
        <taxon>Plectoidea</taxon>
        <taxon>Plectidae</taxon>
        <taxon>Plectus</taxon>
    </lineage>
</organism>
<evidence type="ECO:0000313" key="3">
    <source>
        <dbReference type="WBParaSite" id="PSAMB.scaffold22077size534.g38507.t1"/>
    </source>
</evidence>
<dbReference type="AlphaFoldDB" id="A0A914VNZ8"/>
<evidence type="ECO:0000256" key="1">
    <source>
        <dbReference type="SAM" id="MobiDB-lite"/>
    </source>
</evidence>
<dbReference type="WBParaSite" id="PSAMB.scaffold22077size534.g38507.t1">
    <property type="protein sequence ID" value="PSAMB.scaffold22077size534.g38507.t1"/>
    <property type="gene ID" value="PSAMB.scaffold22077size534.g38507"/>
</dbReference>